<sequence>MSGTPVIGLECKAAWCDLLLSGRKSVESRTYPLPEPCIGQKIWLLASGGTENVSSLGDTVAPGCADAEIVGWVSFGSVMSYQSQAEWEQDASRHCVSAHSPYAWKPGVTTEIYAWEVASRGRLAVPQPLPAMERLKRSLYMLQSEPEGRMS</sequence>
<organism evidence="1 2">
    <name type="scientific">Apatococcus lobatus</name>
    <dbReference type="NCBI Taxonomy" id="904363"/>
    <lineage>
        <taxon>Eukaryota</taxon>
        <taxon>Viridiplantae</taxon>
        <taxon>Chlorophyta</taxon>
        <taxon>core chlorophytes</taxon>
        <taxon>Trebouxiophyceae</taxon>
        <taxon>Chlorellales</taxon>
        <taxon>Chlorellaceae</taxon>
        <taxon>Apatococcus</taxon>
    </lineage>
</organism>
<proteinExistence type="predicted"/>
<comment type="caution">
    <text evidence="1">The sequence shown here is derived from an EMBL/GenBank/DDBJ whole genome shotgun (WGS) entry which is preliminary data.</text>
</comment>
<protein>
    <recommendedName>
        <fullName evidence="3">ASCH domain-containing protein</fullName>
    </recommendedName>
</protein>
<evidence type="ECO:0000313" key="2">
    <source>
        <dbReference type="Proteomes" id="UP001438707"/>
    </source>
</evidence>
<dbReference type="Proteomes" id="UP001438707">
    <property type="component" value="Unassembled WGS sequence"/>
</dbReference>
<dbReference type="EMBL" id="JALJOS010000037">
    <property type="protein sequence ID" value="KAK9821506.1"/>
    <property type="molecule type" value="Genomic_DNA"/>
</dbReference>
<dbReference type="Gene3D" id="2.30.130.30">
    <property type="entry name" value="Hypothetical protein"/>
    <property type="match status" value="1"/>
</dbReference>
<accession>A0AAW1QJ99</accession>
<evidence type="ECO:0000313" key="1">
    <source>
        <dbReference type="EMBL" id="KAK9821506.1"/>
    </source>
</evidence>
<evidence type="ECO:0008006" key="3">
    <source>
        <dbReference type="Google" id="ProtNLM"/>
    </source>
</evidence>
<dbReference type="AlphaFoldDB" id="A0AAW1QJ99"/>
<dbReference type="SUPFAM" id="SSF88697">
    <property type="entry name" value="PUA domain-like"/>
    <property type="match status" value="1"/>
</dbReference>
<gene>
    <name evidence="1" type="ORF">WJX74_004894</name>
</gene>
<keyword evidence="2" id="KW-1185">Reference proteome</keyword>
<dbReference type="InterPro" id="IPR015947">
    <property type="entry name" value="PUA-like_sf"/>
</dbReference>
<reference evidence="1 2" key="1">
    <citation type="journal article" date="2024" name="Nat. Commun.">
        <title>Phylogenomics reveals the evolutionary origins of lichenization in chlorophyte algae.</title>
        <authorList>
            <person name="Puginier C."/>
            <person name="Libourel C."/>
            <person name="Otte J."/>
            <person name="Skaloud P."/>
            <person name="Haon M."/>
            <person name="Grisel S."/>
            <person name="Petersen M."/>
            <person name="Berrin J.G."/>
            <person name="Delaux P.M."/>
            <person name="Dal Grande F."/>
            <person name="Keller J."/>
        </authorList>
    </citation>
    <scope>NUCLEOTIDE SEQUENCE [LARGE SCALE GENOMIC DNA]</scope>
    <source>
        <strain evidence="1 2">SAG 2145</strain>
    </source>
</reference>
<name>A0AAW1QJ99_9CHLO</name>